<dbReference type="EMBL" id="ANMU01000107">
    <property type="protein sequence ID" value="EMJ80387.1"/>
    <property type="molecule type" value="Genomic_DNA"/>
</dbReference>
<comment type="caution">
    <text evidence="1">The sequence shown here is derived from an EMBL/GenBank/DDBJ whole genome shotgun (WGS) entry which is preliminary data.</text>
</comment>
<protein>
    <submittedName>
        <fullName evidence="1">Uncharacterized protein</fullName>
    </submittedName>
</protein>
<dbReference type="Proteomes" id="UP000011873">
    <property type="component" value="Unassembled WGS sequence"/>
</dbReference>
<evidence type="ECO:0000313" key="1">
    <source>
        <dbReference type="EMBL" id="EMJ80387.1"/>
    </source>
</evidence>
<dbReference type="PATRIC" id="fig|1218567.3.peg.2760"/>
<accession>M6BKX2</accession>
<sequence>MKAFTDGKKCFIEIRLQTDVSSCEWLEFRTRLKTECRNFLDVSG</sequence>
<reference evidence="1 2" key="1">
    <citation type="submission" date="2013-01" db="EMBL/GenBank/DDBJ databases">
        <authorList>
            <person name="Harkins D.M."/>
            <person name="Durkin A.S."/>
            <person name="Brinkac L.M."/>
            <person name="Haft D.H."/>
            <person name="Selengut J.D."/>
            <person name="Sanka R."/>
            <person name="DePew J."/>
            <person name="Purushe J."/>
            <person name="Galloway R.L."/>
            <person name="Vinetz J.M."/>
            <person name="Sutton G.G."/>
            <person name="Nierman W.C."/>
            <person name="Fouts D.E."/>
        </authorList>
    </citation>
    <scope>NUCLEOTIDE SEQUENCE [LARGE SCALE GENOMIC DNA]</scope>
    <source>
        <strain evidence="1 2">Sponselee CDC</strain>
    </source>
</reference>
<evidence type="ECO:0000313" key="2">
    <source>
        <dbReference type="Proteomes" id="UP000011873"/>
    </source>
</evidence>
<gene>
    <name evidence="1" type="ORF">LEP1GSC016_1387</name>
</gene>
<organism evidence="1 2">
    <name type="scientific">Leptospira borgpetersenii serovar Hardjo-bovis str. Sponselee</name>
    <dbReference type="NCBI Taxonomy" id="1303729"/>
    <lineage>
        <taxon>Bacteria</taxon>
        <taxon>Pseudomonadati</taxon>
        <taxon>Spirochaetota</taxon>
        <taxon>Spirochaetia</taxon>
        <taxon>Leptospirales</taxon>
        <taxon>Leptospiraceae</taxon>
        <taxon>Leptospira</taxon>
    </lineage>
</organism>
<proteinExistence type="predicted"/>
<dbReference type="AlphaFoldDB" id="M6BKX2"/>
<name>M6BKX2_LEPBO</name>